<dbReference type="Proteomes" id="UP000192511">
    <property type="component" value="Unassembled WGS sequence"/>
</dbReference>
<dbReference type="RefSeq" id="WP_019234137.1">
    <property type="nucleotide sequence ID" value="NZ_CAAAHR010000002.1"/>
</dbReference>
<evidence type="ECO:0000313" key="2">
    <source>
        <dbReference type="Proteomes" id="UP000192511"/>
    </source>
</evidence>
<reference evidence="1" key="1">
    <citation type="submission" date="2017-12" db="EMBL/GenBank/DDBJ databases">
        <title>FDA dAtabase for Regulatory Grade micrObial Sequences (FDA-ARGOS): Supporting development and validation of Infectious Disease Dx tests.</title>
        <authorList>
            <person name="Kerrigan L."/>
            <person name="Tallon L.J."/>
            <person name="Sadzewicz L."/>
            <person name="Sengamalay N."/>
            <person name="Ott S."/>
            <person name="Godinez A."/>
            <person name="Nagaraj S."/>
            <person name="Vavikolanu K."/>
            <person name="Vyas G."/>
            <person name="Nadendla S."/>
            <person name="Aluvathingal J."/>
            <person name="Sichtig H."/>
        </authorList>
    </citation>
    <scope>NUCLEOTIDE SEQUENCE [LARGE SCALE GENOMIC DNA]</scope>
    <source>
        <strain evidence="1">FDAARGOS_200</strain>
    </source>
</reference>
<organism evidence="1 2">
    <name type="scientific">Legionella anisa</name>
    <dbReference type="NCBI Taxonomy" id="28082"/>
    <lineage>
        <taxon>Bacteria</taxon>
        <taxon>Pseudomonadati</taxon>
        <taxon>Pseudomonadota</taxon>
        <taxon>Gammaproteobacteria</taxon>
        <taxon>Legionellales</taxon>
        <taxon>Legionellaceae</taxon>
        <taxon>Legionella</taxon>
    </lineage>
</organism>
<dbReference type="AlphaFoldDB" id="A0AAX0WQI0"/>
<proteinExistence type="predicted"/>
<accession>A0AAX0WQI0</accession>
<sequence>MHSEEEISNKISNEEKPILSDIELHVQANQYISEFNQLVFQNLPSVMSQIIEREVWKKRNNPYKNFGEYALDKSSDGLGITNNEMLWLLRSALDVNMQHVAHWGDVLSMVDNCVRVYAKENKISIKDLNNDLREQDNTNPNLYQENNITYLPSRSRSIDGQLLKLKKKDPLAYENVIQGKININDAWVKVPRKQQQPIETIKNKIFNLSKSDREAFLEWLEQEKENLLS</sequence>
<dbReference type="GeneID" id="98064754"/>
<evidence type="ECO:0000313" key="1">
    <source>
        <dbReference type="EMBL" id="PNL60375.1"/>
    </source>
</evidence>
<dbReference type="EMBL" id="NBTX02000004">
    <property type="protein sequence ID" value="PNL60375.1"/>
    <property type="molecule type" value="Genomic_DNA"/>
</dbReference>
<comment type="caution">
    <text evidence="1">The sequence shown here is derived from an EMBL/GenBank/DDBJ whole genome shotgun (WGS) entry which is preliminary data.</text>
</comment>
<name>A0AAX0WQI0_9GAMM</name>
<gene>
    <name evidence="1" type="ORF">A6J39_003630</name>
</gene>
<protein>
    <submittedName>
        <fullName evidence="1">Uncharacterized protein</fullName>
    </submittedName>
</protein>
<keyword evidence="2" id="KW-1185">Reference proteome</keyword>